<dbReference type="GO" id="GO:0006556">
    <property type="term" value="P:S-adenosylmethionine biosynthetic process"/>
    <property type="evidence" value="ECO:0007669"/>
    <property type="project" value="InterPro"/>
</dbReference>
<reference evidence="3 4" key="1">
    <citation type="submission" date="2019-07" db="EMBL/GenBank/DDBJ databases">
        <authorList>
            <person name="Hibberd C M."/>
            <person name="Gehrig L. J."/>
            <person name="Chang H.-W."/>
            <person name="Venkatesh S."/>
        </authorList>
    </citation>
    <scope>NUCLEOTIDE SEQUENCE [LARGE SCALE GENOMIC DNA]</scope>
    <source>
        <strain evidence="3">Dorea_longicatena_SSTS_Bg7063</strain>
    </source>
</reference>
<name>A0A564TKS0_9FIRM</name>
<dbReference type="EMBL" id="CABHNM010000034">
    <property type="protein sequence ID" value="VUX07853.1"/>
    <property type="molecule type" value="Genomic_DNA"/>
</dbReference>
<dbReference type="GO" id="GO:0004478">
    <property type="term" value="F:methionine adenosyltransferase activity"/>
    <property type="evidence" value="ECO:0007669"/>
    <property type="project" value="UniProtKB-EC"/>
</dbReference>
<keyword evidence="1" id="KW-0479">Metal-binding</keyword>
<protein>
    <submittedName>
        <fullName evidence="3">S-adenosylmethionine synthase</fullName>
        <ecNumber evidence="3">2.5.1.6</ecNumber>
    </submittedName>
</protein>
<evidence type="ECO:0000313" key="3">
    <source>
        <dbReference type="EMBL" id="VUX07853.1"/>
    </source>
</evidence>
<evidence type="ECO:0000313" key="4">
    <source>
        <dbReference type="Proteomes" id="UP000398619"/>
    </source>
</evidence>
<evidence type="ECO:0000256" key="1">
    <source>
        <dbReference type="ARBA" id="ARBA00022723"/>
    </source>
</evidence>
<dbReference type="EC" id="2.5.1.6" evidence="3"/>
<dbReference type="Gene3D" id="3.30.300.10">
    <property type="match status" value="1"/>
</dbReference>
<dbReference type="Pfam" id="PF00438">
    <property type="entry name" value="S-AdoMet_synt_N"/>
    <property type="match status" value="1"/>
</dbReference>
<gene>
    <name evidence="3" type="primary">metK_1</name>
    <name evidence="3" type="ORF">DLSSTS7063_00194</name>
</gene>
<dbReference type="InterPro" id="IPR022628">
    <property type="entry name" value="S-AdoMet_synt_N"/>
</dbReference>
<keyword evidence="3" id="KW-0808">Transferase</keyword>
<organism evidence="3 4">
    <name type="scientific">Dorea longicatena</name>
    <dbReference type="NCBI Taxonomy" id="88431"/>
    <lineage>
        <taxon>Bacteria</taxon>
        <taxon>Bacillati</taxon>
        <taxon>Bacillota</taxon>
        <taxon>Clostridia</taxon>
        <taxon>Lachnospirales</taxon>
        <taxon>Lachnospiraceae</taxon>
        <taxon>Dorea</taxon>
    </lineage>
</organism>
<dbReference type="GO" id="GO:0046872">
    <property type="term" value="F:metal ion binding"/>
    <property type="evidence" value="ECO:0007669"/>
    <property type="project" value="UniProtKB-KW"/>
</dbReference>
<dbReference type="Proteomes" id="UP000398619">
    <property type="component" value="Unassembled WGS sequence"/>
</dbReference>
<dbReference type="InterPro" id="IPR022636">
    <property type="entry name" value="S-AdoMet_synthetase_sfam"/>
</dbReference>
<accession>A0A564TKS0</accession>
<dbReference type="SUPFAM" id="SSF55973">
    <property type="entry name" value="S-adenosylmethionine synthetase"/>
    <property type="match status" value="1"/>
</dbReference>
<feature type="domain" description="S-adenosylmethionine synthetase N-terminal" evidence="2">
    <location>
        <begin position="3"/>
        <end position="30"/>
    </location>
</feature>
<sequence>MRKFYTAEAVTEGHPDKEGDQIADAILDVCWNY</sequence>
<dbReference type="AlphaFoldDB" id="A0A564TKS0"/>
<evidence type="ECO:0000259" key="2">
    <source>
        <dbReference type="Pfam" id="PF00438"/>
    </source>
</evidence>
<proteinExistence type="predicted"/>